<feature type="domain" description="Protein kinase" evidence="15">
    <location>
        <begin position="4"/>
        <end position="254"/>
    </location>
</feature>
<dbReference type="InterPro" id="IPR017441">
    <property type="entry name" value="Protein_kinase_ATP_BS"/>
</dbReference>
<feature type="region of interest" description="Disordered" evidence="14">
    <location>
        <begin position="534"/>
        <end position="565"/>
    </location>
</feature>
<dbReference type="Pfam" id="PF00069">
    <property type="entry name" value="Pkinase"/>
    <property type="match status" value="1"/>
</dbReference>
<dbReference type="OMA" id="RQWDARA"/>
<dbReference type="InterPro" id="IPR008271">
    <property type="entry name" value="Ser/Thr_kinase_AS"/>
</dbReference>
<evidence type="ECO:0000256" key="3">
    <source>
        <dbReference type="ARBA" id="ARBA00012513"/>
    </source>
</evidence>
<reference evidence="16" key="2">
    <citation type="submission" date="2025-09" db="UniProtKB">
        <authorList>
            <consortium name="Ensembl"/>
        </authorList>
    </citation>
    <scope>IDENTIFICATION</scope>
</reference>
<evidence type="ECO:0000256" key="5">
    <source>
        <dbReference type="ARBA" id="ARBA00022679"/>
    </source>
</evidence>
<evidence type="ECO:0000256" key="12">
    <source>
        <dbReference type="ARBA" id="ARBA00048679"/>
    </source>
</evidence>
<keyword evidence="10" id="KW-0460">Magnesium</keyword>
<keyword evidence="17" id="KW-1185">Reference proteome</keyword>
<dbReference type="Proteomes" id="UP000694398">
    <property type="component" value="Unassembled WGS sequence"/>
</dbReference>
<dbReference type="AlphaFoldDB" id="A0A8C2V1J5"/>
<dbReference type="GO" id="GO:0046872">
    <property type="term" value="F:metal ion binding"/>
    <property type="evidence" value="ECO:0007669"/>
    <property type="project" value="UniProtKB-KW"/>
</dbReference>
<dbReference type="GeneTree" id="ENSGT00940000160136"/>
<dbReference type="PROSITE" id="PS50011">
    <property type="entry name" value="PROTEIN_KINASE_DOM"/>
    <property type="match status" value="1"/>
</dbReference>
<keyword evidence="9 13" id="KW-0067">ATP-binding</keyword>
<comment type="similarity">
    <text evidence="2">Belongs to the protein kinase superfamily. NEK Ser/Thr protein kinase family. NIMA subfamily.</text>
</comment>
<evidence type="ECO:0000256" key="11">
    <source>
        <dbReference type="ARBA" id="ARBA00047899"/>
    </source>
</evidence>
<keyword evidence="6" id="KW-0479">Metal-binding</keyword>
<evidence type="ECO:0000256" key="4">
    <source>
        <dbReference type="ARBA" id="ARBA00022527"/>
    </source>
</evidence>
<protein>
    <recommendedName>
        <fullName evidence="3">non-specific serine/threonine protein kinase</fullName>
        <ecNumber evidence="3">2.7.11.1</ecNumber>
    </recommendedName>
</protein>
<reference evidence="16" key="1">
    <citation type="submission" date="2025-08" db="UniProtKB">
        <authorList>
            <consortium name="Ensembl"/>
        </authorList>
    </citation>
    <scope>IDENTIFICATION</scope>
</reference>
<accession>A0A8C2V1J5</accession>
<evidence type="ECO:0000256" key="8">
    <source>
        <dbReference type="ARBA" id="ARBA00022777"/>
    </source>
</evidence>
<proteinExistence type="inferred from homology"/>
<dbReference type="EC" id="2.7.11.1" evidence="3"/>
<dbReference type="PROSITE" id="PS00108">
    <property type="entry name" value="PROTEIN_KINASE_ST"/>
    <property type="match status" value="1"/>
</dbReference>
<dbReference type="PANTHER" id="PTHR44899:SF1">
    <property type="entry name" value="SERINE_THREONINE-PROTEIN KINASE NEK5"/>
    <property type="match status" value="1"/>
</dbReference>
<dbReference type="Gene3D" id="1.10.510.10">
    <property type="entry name" value="Transferase(Phosphotransferase) domain 1"/>
    <property type="match status" value="1"/>
</dbReference>
<dbReference type="InterPro" id="IPR000719">
    <property type="entry name" value="Prot_kinase_dom"/>
</dbReference>
<feature type="compositionally biased region" description="Acidic residues" evidence="14">
    <location>
        <begin position="538"/>
        <end position="562"/>
    </location>
</feature>
<dbReference type="GO" id="GO:0051155">
    <property type="term" value="P:positive regulation of striated muscle cell differentiation"/>
    <property type="evidence" value="ECO:0007669"/>
    <property type="project" value="Ensembl"/>
</dbReference>
<evidence type="ECO:0000256" key="13">
    <source>
        <dbReference type="PROSITE-ProRule" id="PRU10141"/>
    </source>
</evidence>
<dbReference type="InterPro" id="IPR011009">
    <property type="entry name" value="Kinase-like_dom_sf"/>
</dbReference>
<dbReference type="Ensembl" id="ENSCLAT00000008709.1">
    <property type="protein sequence ID" value="ENSCLAP00000008582.1"/>
    <property type="gene ID" value="ENSCLAG00000006001.1"/>
</dbReference>
<gene>
    <name evidence="16" type="primary">Nek5</name>
</gene>
<evidence type="ECO:0000256" key="1">
    <source>
        <dbReference type="ARBA" id="ARBA00001946"/>
    </source>
</evidence>
<evidence type="ECO:0000256" key="14">
    <source>
        <dbReference type="SAM" id="MobiDB-lite"/>
    </source>
</evidence>
<evidence type="ECO:0000256" key="9">
    <source>
        <dbReference type="ARBA" id="ARBA00022840"/>
    </source>
</evidence>
<comment type="catalytic activity">
    <reaction evidence="12">
        <text>L-seryl-[protein] + ATP = O-phospho-L-seryl-[protein] + ADP + H(+)</text>
        <dbReference type="Rhea" id="RHEA:17989"/>
        <dbReference type="Rhea" id="RHEA-COMP:9863"/>
        <dbReference type="Rhea" id="RHEA-COMP:11604"/>
        <dbReference type="ChEBI" id="CHEBI:15378"/>
        <dbReference type="ChEBI" id="CHEBI:29999"/>
        <dbReference type="ChEBI" id="CHEBI:30616"/>
        <dbReference type="ChEBI" id="CHEBI:83421"/>
        <dbReference type="ChEBI" id="CHEBI:456216"/>
        <dbReference type="EC" id="2.7.11.1"/>
    </reaction>
</comment>
<comment type="cofactor">
    <cofactor evidence="1">
        <name>Mg(2+)</name>
        <dbReference type="ChEBI" id="CHEBI:18420"/>
    </cofactor>
</comment>
<dbReference type="FunFam" id="1.10.510.10:FF:000172">
    <property type="entry name" value="serine/threonine-protein kinase Nek1 isoform X1"/>
    <property type="match status" value="1"/>
</dbReference>
<keyword evidence="8" id="KW-0418">Kinase</keyword>
<keyword evidence="4" id="KW-0723">Serine/threonine-protein kinase</keyword>
<evidence type="ECO:0000256" key="10">
    <source>
        <dbReference type="ARBA" id="ARBA00022842"/>
    </source>
</evidence>
<dbReference type="SMART" id="SM00220">
    <property type="entry name" value="S_TKc"/>
    <property type="match status" value="1"/>
</dbReference>
<evidence type="ECO:0000313" key="16">
    <source>
        <dbReference type="Ensembl" id="ENSCLAP00000008582.1"/>
    </source>
</evidence>
<evidence type="ECO:0000256" key="6">
    <source>
        <dbReference type="ARBA" id="ARBA00022723"/>
    </source>
</evidence>
<dbReference type="InterPro" id="IPR051131">
    <property type="entry name" value="NEK_Ser/Thr_kinase_NIMA"/>
</dbReference>
<keyword evidence="7 13" id="KW-0547">Nucleotide-binding</keyword>
<evidence type="ECO:0000256" key="2">
    <source>
        <dbReference type="ARBA" id="ARBA00010886"/>
    </source>
</evidence>
<sequence>MDKFDVIKVIGEGSFGKAYLAKGKSDGKHCVIKEISFDKKEASEKEVTLLAKMKHPNIVAFFSAFQERHRLFIVMEYCDGGDLMRRIHRQRGVLFGEDQILGWFVQISLGLKYIHDRKIVHRDIKSQNIFLSKNGMVAKLGDFGVARVLNNSMEFARTRIGTPYYLSPEICQNQPYNNKTDIWSLGCVLYELCTLKHPFEGKNLQQLALMICQARVAPLPPRFSRDLRSLVPQLFRVSPRDRPSVSSILKRPFLEKLIAKYSAPEVTGGIPVLPAEYLQRKFEAQQYKLKVEKQLGLRPCSAEPSHTHCAGLRSHREEPGIRELQRRRREVKTQEYWKQLEEIRQRYHSDMKAIRSKVWRELERGETFEINIDECMPDGSTAQEEETADILNETLTCEDGMKLKEHECLKEREDDLGKASEKLPGPRAELFTRAAAAAENRRQWDARAPRTLLQMMAATDVTSACPTRPDDGQVLVLEAVPESRKRWWHEAPRTLLSILAAAHLTSSSFSSSEGDLGTLKQWLPKEDVGKVEMASCTEVDEELREPASDSDDTENALAETEDSQQRGSYGDQKFLFLSFLLFKIHSLTMLPGWPGTPGLW</sequence>
<dbReference type="FunFam" id="3.30.200.20:FF:000097">
    <property type="entry name" value="Probable serine/threonine-protein kinase nek1"/>
    <property type="match status" value="1"/>
</dbReference>
<dbReference type="GO" id="GO:0004674">
    <property type="term" value="F:protein serine/threonine kinase activity"/>
    <property type="evidence" value="ECO:0007669"/>
    <property type="project" value="UniProtKB-KW"/>
</dbReference>
<dbReference type="GO" id="GO:0005524">
    <property type="term" value="F:ATP binding"/>
    <property type="evidence" value="ECO:0007669"/>
    <property type="project" value="UniProtKB-UniRule"/>
</dbReference>
<organism evidence="16 17">
    <name type="scientific">Chinchilla lanigera</name>
    <name type="common">Long-tailed chinchilla</name>
    <name type="synonym">Chinchilla villidera</name>
    <dbReference type="NCBI Taxonomy" id="34839"/>
    <lineage>
        <taxon>Eukaryota</taxon>
        <taxon>Metazoa</taxon>
        <taxon>Chordata</taxon>
        <taxon>Craniata</taxon>
        <taxon>Vertebrata</taxon>
        <taxon>Euteleostomi</taxon>
        <taxon>Mammalia</taxon>
        <taxon>Eutheria</taxon>
        <taxon>Euarchontoglires</taxon>
        <taxon>Glires</taxon>
        <taxon>Rodentia</taxon>
        <taxon>Hystricomorpha</taxon>
        <taxon>Chinchillidae</taxon>
        <taxon>Chinchilla</taxon>
    </lineage>
</organism>
<evidence type="ECO:0000256" key="7">
    <source>
        <dbReference type="ARBA" id="ARBA00022741"/>
    </source>
</evidence>
<dbReference type="Gene3D" id="3.30.200.20">
    <property type="entry name" value="Phosphorylase Kinase, domain 1"/>
    <property type="match status" value="1"/>
</dbReference>
<dbReference type="SUPFAM" id="SSF56112">
    <property type="entry name" value="Protein kinase-like (PK-like)"/>
    <property type="match status" value="1"/>
</dbReference>
<feature type="binding site" evidence="13">
    <location>
        <position position="33"/>
    </location>
    <ligand>
        <name>ATP</name>
        <dbReference type="ChEBI" id="CHEBI:30616"/>
    </ligand>
</feature>
<keyword evidence="5" id="KW-0808">Transferase</keyword>
<evidence type="ECO:0000313" key="17">
    <source>
        <dbReference type="Proteomes" id="UP000694398"/>
    </source>
</evidence>
<dbReference type="PROSITE" id="PS00107">
    <property type="entry name" value="PROTEIN_KINASE_ATP"/>
    <property type="match status" value="1"/>
</dbReference>
<comment type="catalytic activity">
    <reaction evidence="11">
        <text>L-threonyl-[protein] + ATP = O-phospho-L-threonyl-[protein] + ADP + H(+)</text>
        <dbReference type="Rhea" id="RHEA:46608"/>
        <dbReference type="Rhea" id="RHEA-COMP:11060"/>
        <dbReference type="Rhea" id="RHEA-COMP:11605"/>
        <dbReference type="ChEBI" id="CHEBI:15378"/>
        <dbReference type="ChEBI" id="CHEBI:30013"/>
        <dbReference type="ChEBI" id="CHEBI:30616"/>
        <dbReference type="ChEBI" id="CHEBI:61977"/>
        <dbReference type="ChEBI" id="CHEBI:456216"/>
        <dbReference type="EC" id="2.7.11.1"/>
    </reaction>
</comment>
<evidence type="ECO:0000259" key="15">
    <source>
        <dbReference type="PROSITE" id="PS50011"/>
    </source>
</evidence>
<dbReference type="PANTHER" id="PTHR44899">
    <property type="entry name" value="CAMK FAMILY PROTEIN KINASE"/>
    <property type="match status" value="1"/>
</dbReference>
<name>A0A8C2V1J5_CHILA</name>